<protein>
    <submittedName>
        <fullName evidence="1">Uncharacterized protein</fullName>
    </submittedName>
</protein>
<comment type="caution">
    <text evidence="1">The sequence shown here is derived from an EMBL/GenBank/DDBJ whole genome shotgun (WGS) entry which is preliminary data.</text>
</comment>
<dbReference type="Proteomes" id="UP001230986">
    <property type="component" value="Unassembled WGS sequence"/>
</dbReference>
<name>A0ABT7LYL7_9CYAN</name>
<proteinExistence type="predicted"/>
<sequence length="74" mass="7340">MAAFSGRYWAGLPVGMIVTILQLESGAVVTVAGAGNVTVLGLGGATDTTGAGARAELICYAADEWVLSGDVEAP</sequence>
<dbReference type="RefSeq" id="WP_286003999.1">
    <property type="nucleotide sequence ID" value="NZ_JASVEJ010000001.1"/>
</dbReference>
<keyword evidence="2" id="KW-1185">Reference proteome</keyword>
<organism evidence="1 2">
    <name type="scientific">Geitlerinema calcuttense NRMC-F 0142</name>
    <dbReference type="NCBI Taxonomy" id="2922238"/>
    <lineage>
        <taxon>Bacteria</taxon>
        <taxon>Bacillati</taxon>
        <taxon>Cyanobacteriota</taxon>
        <taxon>Cyanophyceae</taxon>
        <taxon>Geitlerinematales</taxon>
        <taxon>Geitlerinemataceae</taxon>
        <taxon>Geitlerinema</taxon>
    </lineage>
</organism>
<gene>
    <name evidence="1" type="ORF">QQ055_00110</name>
</gene>
<accession>A0ABT7LYL7</accession>
<dbReference type="EMBL" id="JASVEJ010000001">
    <property type="protein sequence ID" value="MDL5055891.1"/>
    <property type="molecule type" value="Genomic_DNA"/>
</dbReference>
<reference evidence="1 2" key="1">
    <citation type="submission" date="2023-06" db="EMBL/GenBank/DDBJ databases">
        <title>Whole genome sequence of Oscillatoria calcuttensis NRMC-F 0142.</title>
        <authorList>
            <person name="Shakena Fathima T."/>
            <person name="Muralitharan G."/>
            <person name="Thajuddin N."/>
        </authorList>
    </citation>
    <scope>NUCLEOTIDE SEQUENCE [LARGE SCALE GENOMIC DNA]</scope>
    <source>
        <strain evidence="1 2">NRMC-F 0142</strain>
    </source>
</reference>
<evidence type="ECO:0000313" key="1">
    <source>
        <dbReference type="EMBL" id="MDL5055891.1"/>
    </source>
</evidence>
<evidence type="ECO:0000313" key="2">
    <source>
        <dbReference type="Proteomes" id="UP001230986"/>
    </source>
</evidence>